<keyword evidence="16" id="KW-1185">Reference proteome</keyword>
<evidence type="ECO:0000256" key="2">
    <source>
        <dbReference type="ARBA" id="ARBA00004972"/>
    </source>
</evidence>
<comment type="pathway">
    <text evidence="9">Plant hormone biosynthesis.</text>
</comment>
<dbReference type="PRINTS" id="PR00463">
    <property type="entry name" value="EP450I"/>
</dbReference>
<dbReference type="InterPro" id="IPR002401">
    <property type="entry name" value="Cyt_P450_E_grp-I"/>
</dbReference>
<sequence length="509" mass="57382">MVELLLPAAGFLNLSTAASFVAAALALYFLVEQLSYHRKKGPLPGPPLVVPFFGSIVQMVSEPTQFWVVKAAQARESGLGLAADFLVGKFVLFIRDSELSHQVFANVRPDAFHVLGHPFGKKLWGEHNLIYKFGDEHKELRRRIAPNFTPRALSTYAALQQRVILAHIRRWLDHQSAGAMSLRVPCRDMNLETSQMVFVGPYLNEKTRQSFGEEYNLFNTGVMAMPVDLPGFAFGRSRLAVERLSHMLAECARESKARMRAGREPECLVDYWMQEIVRDVDEAAAAGQPPPDNTDDKDLGNFLFDFLFAAQDASTSSLCWAVSALESHPDVLARVRAEVAEVWSPESGELMTAEKIQEMKYTQAVAREVVRYRPPATLVPHMAGEAFKLTEWYTVPKGTLVFPSVYESSFQGFTSPEEFDPDRFFSEDRREDVVYRRNYLAFGAGGHQCIGQRYALYHLVLFLALFVSVADFKRDRTEGCDDLVYMPTIVPRDGCTVFLKQRCAIFPSF</sequence>
<keyword evidence="8 13" id="KW-0408">Iron</keyword>
<evidence type="ECO:0000313" key="15">
    <source>
        <dbReference type="EMBL" id="KAK1663035.1"/>
    </source>
</evidence>
<dbReference type="GO" id="GO:0000249">
    <property type="term" value="F:C-22 sterol desaturase (NADPH) activity"/>
    <property type="evidence" value="ECO:0007669"/>
    <property type="project" value="UniProtKB-EC"/>
</dbReference>
<dbReference type="SUPFAM" id="SSF48264">
    <property type="entry name" value="Cytochrome P450"/>
    <property type="match status" value="1"/>
</dbReference>
<dbReference type="GO" id="GO:0020037">
    <property type="term" value="F:heme binding"/>
    <property type="evidence" value="ECO:0007669"/>
    <property type="project" value="InterPro"/>
</dbReference>
<evidence type="ECO:0000256" key="13">
    <source>
        <dbReference type="PIRSR" id="PIRSR602401-1"/>
    </source>
</evidence>
<dbReference type="PANTHER" id="PTHR24286:SF228">
    <property type="entry name" value="C-22 STEROL DESATURASE ERG5"/>
    <property type="match status" value="1"/>
</dbReference>
<comment type="similarity">
    <text evidence="3 14">Belongs to the cytochrome P450 family.</text>
</comment>
<comment type="pathway">
    <text evidence="2">Hormone biosynthesis.</text>
</comment>
<reference evidence="15" key="1">
    <citation type="submission" date="2023-07" db="EMBL/GenBank/DDBJ databases">
        <title>A chromosome-level genome assembly of Lolium multiflorum.</title>
        <authorList>
            <person name="Chen Y."/>
            <person name="Copetti D."/>
            <person name="Kolliker R."/>
            <person name="Studer B."/>
        </authorList>
    </citation>
    <scope>NUCLEOTIDE SEQUENCE</scope>
    <source>
        <strain evidence="15">02402/16</strain>
        <tissue evidence="15">Leaf</tissue>
    </source>
</reference>
<keyword evidence="7 14" id="KW-0560">Oxidoreductase</keyword>
<protein>
    <recommendedName>
        <fullName evidence="10">sterol 22-desaturase</fullName>
        <ecNumber evidence="10">1.14.19.41</ecNumber>
    </recommendedName>
    <alternativeName>
        <fullName evidence="11">C-22 sterol desaturase</fullName>
    </alternativeName>
</protein>
<dbReference type="GO" id="GO:0004497">
    <property type="term" value="F:monooxygenase activity"/>
    <property type="evidence" value="ECO:0007669"/>
    <property type="project" value="UniProtKB-KW"/>
</dbReference>
<comment type="catalytic activity">
    <reaction evidence="12">
        <text>5-dehydroepisterol + NADPH + O2 + H(+) = ergosta-5,7,22,24(28)-tetraen-3beta-ol + NADP(+) + 2 H2O</text>
        <dbReference type="Rhea" id="RHEA:33467"/>
        <dbReference type="ChEBI" id="CHEBI:15377"/>
        <dbReference type="ChEBI" id="CHEBI:15378"/>
        <dbReference type="ChEBI" id="CHEBI:15379"/>
        <dbReference type="ChEBI" id="CHEBI:18249"/>
        <dbReference type="ChEBI" id="CHEBI:52972"/>
        <dbReference type="ChEBI" id="CHEBI:57783"/>
        <dbReference type="ChEBI" id="CHEBI:58349"/>
        <dbReference type="EC" id="1.14.19.41"/>
    </reaction>
</comment>
<keyword evidence="14" id="KW-0503">Monooxygenase</keyword>
<dbReference type="FunFam" id="1.10.630.10:FF:000021">
    <property type="entry name" value="Cytochrome P450 61"/>
    <property type="match status" value="1"/>
</dbReference>
<dbReference type="PRINTS" id="PR00385">
    <property type="entry name" value="P450"/>
</dbReference>
<dbReference type="CDD" id="cd11082">
    <property type="entry name" value="CYP61_CYP710"/>
    <property type="match status" value="1"/>
</dbReference>
<dbReference type="Gene3D" id="1.10.630.10">
    <property type="entry name" value="Cytochrome P450"/>
    <property type="match status" value="1"/>
</dbReference>
<dbReference type="InterPro" id="IPR036396">
    <property type="entry name" value="Cyt_P450_sf"/>
</dbReference>
<evidence type="ECO:0000256" key="14">
    <source>
        <dbReference type="RuleBase" id="RU000461"/>
    </source>
</evidence>
<evidence type="ECO:0000256" key="8">
    <source>
        <dbReference type="ARBA" id="ARBA00023004"/>
    </source>
</evidence>
<dbReference type="Pfam" id="PF00067">
    <property type="entry name" value="p450"/>
    <property type="match status" value="1"/>
</dbReference>
<evidence type="ECO:0000256" key="10">
    <source>
        <dbReference type="ARBA" id="ARBA00039038"/>
    </source>
</evidence>
<gene>
    <name evidence="15" type="ORF">QYE76_051194</name>
</gene>
<evidence type="ECO:0000256" key="7">
    <source>
        <dbReference type="ARBA" id="ARBA00023002"/>
    </source>
</evidence>
<dbReference type="AlphaFoldDB" id="A0AAD8SSC7"/>
<evidence type="ECO:0000256" key="5">
    <source>
        <dbReference type="ARBA" id="ARBA00022723"/>
    </source>
</evidence>
<dbReference type="Proteomes" id="UP001231189">
    <property type="component" value="Unassembled WGS sequence"/>
</dbReference>
<dbReference type="InterPro" id="IPR017972">
    <property type="entry name" value="Cyt_P450_CS"/>
</dbReference>
<accession>A0AAD8SSC7</accession>
<dbReference type="EMBL" id="JAUUTY010000003">
    <property type="protein sequence ID" value="KAK1663035.1"/>
    <property type="molecule type" value="Genomic_DNA"/>
</dbReference>
<feature type="binding site" description="axial binding residue" evidence="13">
    <location>
        <position position="449"/>
    </location>
    <ligand>
        <name>heme</name>
        <dbReference type="ChEBI" id="CHEBI:30413"/>
    </ligand>
    <ligandPart>
        <name>Fe</name>
        <dbReference type="ChEBI" id="CHEBI:18248"/>
    </ligandPart>
</feature>
<comment type="cofactor">
    <cofactor evidence="1 13">
        <name>heme</name>
        <dbReference type="ChEBI" id="CHEBI:30413"/>
    </cofactor>
</comment>
<keyword evidence="13 14" id="KW-0349">Heme</keyword>
<evidence type="ECO:0000313" key="16">
    <source>
        <dbReference type="Proteomes" id="UP001231189"/>
    </source>
</evidence>
<keyword evidence="6" id="KW-0472">Membrane</keyword>
<evidence type="ECO:0000256" key="9">
    <source>
        <dbReference type="ARBA" id="ARBA00029441"/>
    </source>
</evidence>
<dbReference type="PROSITE" id="PS00086">
    <property type="entry name" value="CYTOCHROME_P450"/>
    <property type="match status" value="1"/>
</dbReference>
<evidence type="ECO:0000256" key="4">
    <source>
        <dbReference type="ARBA" id="ARBA00022692"/>
    </source>
</evidence>
<comment type="caution">
    <text evidence="15">The sequence shown here is derived from an EMBL/GenBank/DDBJ whole genome shotgun (WGS) entry which is preliminary data.</text>
</comment>
<evidence type="ECO:0000256" key="6">
    <source>
        <dbReference type="ARBA" id="ARBA00022989"/>
    </source>
</evidence>
<evidence type="ECO:0000256" key="11">
    <source>
        <dbReference type="ARBA" id="ARBA00041546"/>
    </source>
</evidence>
<dbReference type="GO" id="GO:0016125">
    <property type="term" value="P:sterol metabolic process"/>
    <property type="evidence" value="ECO:0007669"/>
    <property type="project" value="TreeGrafter"/>
</dbReference>
<proteinExistence type="inferred from homology"/>
<dbReference type="PANTHER" id="PTHR24286">
    <property type="entry name" value="CYTOCHROME P450 26"/>
    <property type="match status" value="1"/>
</dbReference>
<name>A0AAD8SSC7_LOLMU</name>
<dbReference type="InterPro" id="IPR001128">
    <property type="entry name" value="Cyt_P450"/>
</dbReference>
<keyword evidence="6" id="KW-1133">Transmembrane helix</keyword>
<keyword evidence="4" id="KW-0812">Transmembrane</keyword>
<dbReference type="GO" id="GO:0005506">
    <property type="term" value="F:iron ion binding"/>
    <property type="evidence" value="ECO:0007669"/>
    <property type="project" value="InterPro"/>
</dbReference>
<evidence type="ECO:0000256" key="12">
    <source>
        <dbReference type="ARBA" id="ARBA00047463"/>
    </source>
</evidence>
<evidence type="ECO:0000256" key="1">
    <source>
        <dbReference type="ARBA" id="ARBA00001971"/>
    </source>
</evidence>
<dbReference type="EC" id="1.14.19.41" evidence="10"/>
<evidence type="ECO:0000256" key="3">
    <source>
        <dbReference type="ARBA" id="ARBA00010617"/>
    </source>
</evidence>
<organism evidence="15 16">
    <name type="scientific">Lolium multiflorum</name>
    <name type="common">Italian ryegrass</name>
    <name type="synonym">Lolium perenne subsp. multiflorum</name>
    <dbReference type="NCBI Taxonomy" id="4521"/>
    <lineage>
        <taxon>Eukaryota</taxon>
        <taxon>Viridiplantae</taxon>
        <taxon>Streptophyta</taxon>
        <taxon>Embryophyta</taxon>
        <taxon>Tracheophyta</taxon>
        <taxon>Spermatophyta</taxon>
        <taxon>Magnoliopsida</taxon>
        <taxon>Liliopsida</taxon>
        <taxon>Poales</taxon>
        <taxon>Poaceae</taxon>
        <taxon>BOP clade</taxon>
        <taxon>Pooideae</taxon>
        <taxon>Poodae</taxon>
        <taxon>Poeae</taxon>
        <taxon>Poeae Chloroplast Group 2 (Poeae type)</taxon>
        <taxon>Loliodinae</taxon>
        <taxon>Loliinae</taxon>
        <taxon>Lolium</taxon>
    </lineage>
</organism>
<keyword evidence="5 13" id="KW-0479">Metal-binding</keyword>